<organism evidence="3 4">
    <name type="scientific">Goodea atripinnis</name>
    <dbReference type="NCBI Taxonomy" id="208336"/>
    <lineage>
        <taxon>Eukaryota</taxon>
        <taxon>Metazoa</taxon>
        <taxon>Chordata</taxon>
        <taxon>Craniata</taxon>
        <taxon>Vertebrata</taxon>
        <taxon>Euteleostomi</taxon>
        <taxon>Actinopterygii</taxon>
        <taxon>Neopterygii</taxon>
        <taxon>Teleostei</taxon>
        <taxon>Neoteleostei</taxon>
        <taxon>Acanthomorphata</taxon>
        <taxon>Ovalentaria</taxon>
        <taxon>Atherinomorphae</taxon>
        <taxon>Cyprinodontiformes</taxon>
        <taxon>Goodeidae</taxon>
        <taxon>Goodea</taxon>
    </lineage>
</organism>
<gene>
    <name evidence="3" type="ORF">GOODEAATRI_033565</name>
</gene>
<proteinExistence type="predicted"/>
<feature type="region of interest" description="Disordered" evidence="1">
    <location>
        <begin position="1"/>
        <end position="87"/>
    </location>
</feature>
<dbReference type="PANTHER" id="PTHR46636">
    <property type="entry name" value="CDK2-ASSOCIATED AND CULLIN DOMAIN-CONTAINING PROTEIN 1"/>
    <property type="match status" value="1"/>
</dbReference>
<reference evidence="3 4" key="1">
    <citation type="submission" date="2021-06" db="EMBL/GenBank/DDBJ databases">
        <authorList>
            <person name="Palmer J.M."/>
        </authorList>
    </citation>
    <scope>NUCLEOTIDE SEQUENCE [LARGE SCALE GENOMIC DNA]</scope>
    <source>
        <strain evidence="3 4">GA_2019</strain>
        <tissue evidence="3">Muscle</tissue>
    </source>
</reference>
<dbReference type="EMBL" id="JAHRIO010027092">
    <property type="protein sequence ID" value="MEQ2166930.1"/>
    <property type="molecule type" value="Genomic_DNA"/>
</dbReference>
<evidence type="ECO:0000313" key="4">
    <source>
        <dbReference type="Proteomes" id="UP001476798"/>
    </source>
</evidence>
<evidence type="ECO:0000256" key="1">
    <source>
        <dbReference type="SAM" id="MobiDB-lite"/>
    </source>
</evidence>
<feature type="compositionally biased region" description="Polar residues" evidence="1">
    <location>
        <begin position="76"/>
        <end position="87"/>
    </location>
</feature>
<evidence type="ECO:0000256" key="2">
    <source>
        <dbReference type="SAM" id="Phobius"/>
    </source>
</evidence>
<evidence type="ECO:0000313" key="3">
    <source>
        <dbReference type="EMBL" id="MEQ2166930.1"/>
    </source>
</evidence>
<keyword evidence="2" id="KW-0472">Membrane</keyword>
<keyword evidence="4" id="KW-1185">Reference proteome</keyword>
<dbReference type="InterPro" id="IPR042652">
    <property type="entry name" value="CACUL1"/>
</dbReference>
<keyword evidence="2" id="KW-0812">Transmembrane</keyword>
<dbReference type="PANTHER" id="PTHR46636:SF1">
    <property type="entry name" value="CDK2-ASSOCIATED AND CULLIN DOMAIN-CONTAINING PROTEIN 1"/>
    <property type="match status" value="1"/>
</dbReference>
<sequence>MEAMEDDSSEVKDDHNHNYCGSSGGGKVRAALSSQVPDGLSAPQLVCPTVPGGEPAKRQGKPWSGSPCGSKLMDSDTGSESSEVSETDCSAANAEEKFNLDSTSKFCKLTSRARRAAVRVLLGLGFLFTAAVMLSGDSPPFFPSTVLNAMAVEDYRKNHWPNLEEAIDRLLIQNLSDHISVSYAQIYG</sequence>
<name>A0ABV0N6B6_9TELE</name>
<protein>
    <submittedName>
        <fullName evidence="3">Uncharacterized protein</fullName>
    </submittedName>
</protein>
<dbReference type="Proteomes" id="UP001476798">
    <property type="component" value="Unassembled WGS sequence"/>
</dbReference>
<accession>A0ABV0N6B6</accession>
<feature type="transmembrane region" description="Helical" evidence="2">
    <location>
        <begin position="116"/>
        <end position="134"/>
    </location>
</feature>
<comment type="caution">
    <text evidence="3">The sequence shown here is derived from an EMBL/GenBank/DDBJ whole genome shotgun (WGS) entry which is preliminary data.</text>
</comment>
<keyword evidence="2" id="KW-1133">Transmembrane helix</keyword>